<dbReference type="EMBL" id="NIOJ01000034">
    <property type="protein sequence ID" value="PNT97723.1"/>
    <property type="molecule type" value="Genomic_DNA"/>
</dbReference>
<dbReference type="Proteomes" id="UP000236151">
    <property type="component" value="Unassembled WGS sequence"/>
</dbReference>
<feature type="domain" description="RCK N-terminal" evidence="7">
    <location>
        <begin position="1"/>
        <end position="119"/>
    </location>
</feature>
<comment type="caution">
    <text evidence="9">The sequence shown here is derived from an EMBL/GenBank/DDBJ whole genome shotgun (WGS) entry which is preliminary data.</text>
</comment>
<evidence type="ECO:0000259" key="7">
    <source>
        <dbReference type="PROSITE" id="PS51201"/>
    </source>
</evidence>
<dbReference type="InterPro" id="IPR036721">
    <property type="entry name" value="RCK_C_sf"/>
</dbReference>
<evidence type="ECO:0000256" key="4">
    <source>
        <dbReference type="ARBA" id="ARBA00022958"/>
    </source>
</evidence>
<keyword evidence="3" id="KW-0633">Potassium transport</keyword>
<dbReference type="OrthoDB" id="9775180at2"/>
<dbReference type="PRINTS" id="PR00335">
    <property type="entry name" value="KUPTAKETRKA"/>
</dbReference>
<dbReference type="SUPFAM" id="SSF51735">
    <property type="entry name" value="NAD(P)-binding Rossmann-fold domains"/>
    <property type="match status" value="1"/>
</dbReference>
<feature type="domain" description="RCK C-terminal" evidence="8">
    <location>
        <begin position="139"/>
        <end position="221"/>
    </location>
</feature>
<dbReference type="PANTHER" id="PTHR43833">
    <property type="entry name" value="POTASSIUM CHANNEL PROTEIN 2-RELATED-RELATED"/>
    <property type="match status" value="1"/>
</dbReference>
<dbReference type="PROSITE" id="PS51201">
    <property type="entry name" value="RCK_N"/>
    <property type="match status" value="1"/>
</dbReference>
<dbReference type="InterPro" id="IPR003148">
    <property type="entry name" value="RCK_N"/>
</dbReference>
<name>A0A2K2FG13_9CLOT</name>
<dbReference type="Pfam" id="PF02080">
    <property type="entry name" value="TrkA_C"/>
    <property type="match status" value="1"/>
</dbReference>
<dbReference type="InterPro" id="IPR006037">
    <property type="entry name" value="RCK_C"/>
</dbReference>
<dbReference type="InterPro" id="IPR050721">
    <property type="entry name" value="Trk_Ktr_HKT_K-transport"/>
</dbReference>
<gene>
    <name evidence="9" type="ORF">CDQ84_12790</name>
</gene>
<evidence type="ECO:0000256" key="2">
    <source>
        <dbReference type="ARBA" id="ARBA00022448"/>
    </source>
</evidence>
<evidence type="ECO:0000256" key="1">
    <source>
        <dbReference type="ARBA" id="ARBA00017378"/>
    </source>
</evidence>
<evidence type="ECO:0000313" key="9">
    <source>
        <dbReference type="EMBL" id="PNT97723.1"/>
    </source>
</evidence>
<keyword evidence="6" id="KW-0406">Ion transport</keyword>
<evidence type="ECO:0000256" key="6">
    <source>
        <dbReference type="ARBA" id="ARBA00023065"/>
    </source>
</evidence>
<keyword evidence="4" id="KW-0630">Potassium</keyword>
<dbReference type="Gene3D" id="3.30.70.1450">
    <property type="entry name" value="Regulator of K+ conductance, C-terminal domain"/>
    <property type="match status" value="1"/>
</dbReference>
<reference evidence="9 10" key="1">
    <citation type="submission" date="2017-06" db="EMBL/GenBank/DDBJ databases">
        <title>Investigating the central metabolism of Clostridium thermosuccinogenes.</title>
        <authorList>
            <person name="Koendjbiharie J.G."/>
            <person name="van Kranenburg R."/>
        </authorList>
    </citation>
    <scope>NUCLEOTIDE SEQUENCE [LARGE SCALE GENOMIC DNA]</scope>
    <source>
        <strain evidence="9 10">DSM 5806</strain>
    </source>
</reference>
<keyword evidence="2" id="KW-0813">Transport</keyword>
<dbReference type="GO" id="GO:0005886">
    <property type="term" value="C:plasma membrane"/>
    <property type="evidence" value="ECO:0007669"/>
    <property type="project" value="InterPro"/>
</dbReference>
<evidence type="ECO:0000256" key="5">
    <source>
        <dbReference type="ARBA" id="ARBA00023027"/>
    </source>
</evidence>
<evidence type="ECO:0000259" key="8">
    <source>
        <dbReference type="PROSITE" id="PS51202"/>
    </source>
</evidence>
<dbReference type="PROSITE" id="PS51202">
    <property type="entry name" value="RCK_C"/>
    <property type="match status" value="1"/>
</dbReference>
<accession>A0A2K2FG13</accession>
<keyword evidence="5" id="KW-0520">NAD</keyword>
<sequence>MKVIIIGGGQVGSYIAKLLLENNCSVRVLEKRESVLDKLKRMFPEDIIIGGNGTDPNILESSGVMEADVVAAVTGADETNLVAATIAKFEFNVPRVIARVNNPQNAWLFNAGMGVDVAVNQADFLAHLVVEVMDLKNILTLMKVDRDNYSIVQLIVDSQSESVNKAVRDLGIPKNTLLIAIYRGEDIIIPHGDTIINGGDKILAFADEEGKIRINELFGSRL</sequence>
<dbReference type="Gene3D" id="3.40.50.720">
    <property type="entry name" value="NAD(P)-binding Rossmann-like Domain"/>
    <property type="match status" value="1"/>
</dbReference>
<keyword evidence="10" id="KW-1185">Reference proteome</keyword>
<organism evidence="9 10">
    <name type="scientific">Clostridium thermosuccinogenes</name>
    <dbReference type="NCBI Taxonomy" id="84032"/>
    <lineage>
        <taxon>Bacteria</taxon>
        <taxon>Bacillati</taxon>
        <taxon>Bacillota</taxon>
        <taxon>Clostridia</taxon>
        <taxon>Eubacteriales</taxon>
        <taxon>Clostridiaceae</taxon>
        <taxon>Clostridium</taxon>
    </lineage>
</organism>
<dbReference type="InterPro" id="IPR006036">
    <property type="entry name" value="K_uptake_TrkA"/>
</dbReference>
<protein>
    <recommendedName>
        <fullName evidence="1">Trk system potassium uptake protein TrkA</fullName>
    </recommendedName>
</protein>
<dbReference type="GO" id="GO:0015079">
    <property type="term" value="F:potassium ion transmembrane transporter activity"/>
    <property type="evidence" value="ECO:0007669"/>
    <property type="project" value="InterPro"/>
</dbReference>
<evidence type="ECO:0000256" key="3">
    <source>
        <dbReference type="ARBA" id="ARBA00022538"/>
    </source>
</evidence>
<dbReference type="AlphaFoldDB" id="A0A2K2FG13"/>
<dbReference type="PANTHER" id="PTHR43833:SF5">
    <property type="entry name" value="TRK SYSTEM POTASSIUM UPTAKE PROTEIN TRKA"/>
    <property type="match status" value="1"/>
</dbReference>
<evidence type="ECO:0000313" key="10">
    <source>
        <dbReference type="Proteomes" id="UP000236151"/>
    </source>
</evidence>
<dbReference type="RefSeq" id="WP_103082119.1">
    <property type="nucleotide sequence ID" value="NZ_CP021850.1"/>
</dbReference>
<dbReference type="Pfam" id="PF02254">
    <property type="entry name" value="TrkA_N"/>
    <property type="match status" value="1"/>
</dbReference>
<dbReference type="SUPFAM" id="SSF116726">
    <property type="entry name" value="TrkA C-terminal domain-like"/>
    <property type="match status" value="1"/>
</dbReference>
<proteinExistence type="predicted"/>
<dbReference type="InterPro" id="IPR036291">
    <property type="entry name" value="NAD(P)-bd_dom_sf"/>
</dbReference>
<dbReference type="KEGG" id="cthd:CDO33_11550"/>